<evidence type="ECO:0000313" key="1">
    <source>
        <dbReference type="EMBL" id="KAF0682256.1"/>
    </source>
</evidence>
<comment type="caution">
    <text evidence="1">The sequence shown here is derived from an EMBL/GenBank/DDBJ whole genome shotgun (WGS) entry which is preliminary data.</text>
</comment>
<accession>A0A6G0VGQ1</accession>
<name>A0A6G0VGQ1_APHCR</name>
<keyword evidence="2" id="KW-1185">Reference proteome</keyword>
<dbReference type="AlphaFoldDB" id="A0A6G0VGQ1"/>
<proteinExistence type="predicted"/>
<gene>
    <name evidence="1" type="ORF">FWK35_00035967</name>
</gene>
<protein>
    <submittedName>
        <fullName evidence="1">FLYWCH-type domain-containing protein</fullName>
    </submittedName>
</protein>
<sequence length="39" mass="4312">GALQSGPVLKKTVRRKRNEIHAVPNAPNDLITLEIPDSY</sequence>
<evidence type="ECO:0000313" key="2">
    <source>
        <dbReference type="Proteomes" id="UP000478052"/>
    </source>
</evidence>
<organism evidence="1 2">
    <name type="scientific">Aphis craccivora</name>
    <name type="common">Cowpea aphid</name>
    <dbReference type="NCBI Taxonomy" id="307492"/>
    <lineage>
        <taxon>Eukaryota</taxon>
        <taxon>Metazoa</taxon>
        <taxon>Ecdysozoa</taxon>
        <taxon>Arthropoda</taxon>
        <taxon>Hexapoda</taxon>
        <taxon>Insecta</taxon>
        <taxon>Pterygota</taxon>
        <taxon>Neoptera</taxon>
        <taxon>Paraneoptera</taxon>
        <taxon>Hemiptera</taxon>
        <taxon>Sternorrhyncha</taxon>
        <taxon>Aphidomorpha</taxon>
        <taxon>Aphidoidea</taxon>
        <taxon>Aphididae</taxon>
        <taxon>Aphidini</taxon>
        <taxon>Aphis</taxon>
        <taxon>Aphis</taxon>
    </lineage>
</organism>
<feature type="non-terminal residue" evidence="1">
    <location>
        <position position="1"/>
    </location>
</feature>
<dbReference type="Proteomes" id="UP000478052">
    <property type="component" value="Unassembled WGS sequence"/>
</dbReference>
<dbReference type="EMBL" id="VUJU01017594">
    <property type="protein sequence ID" value="KAF0682256.1"/>
    <property type="molecule type" value="Genomic_DNA"/>
</dbReference>
<reference evidence="1 2" key="1">
    <citation type="submission" date="2019-08" db="EMBL/GenBank/DDBJ databases">
        <title>Whole genome of Aphis craccivora.</title>
        <authorList>
            <person name="Voronova N.V."/>
            <person name="Shulinski R.S."/>
            <person name="Bandarenka Y.V."/>
            <person name="Zhorov D.G."/>
            <person name="Warner D."/>
        </authorList>
    </citation>
    <scope>NUCLEOTIDE SEQUENCE [LARGE SCALE GENOMIC DNA]</scope>
    <source>
        <strain evidence="1">180601</strain>
        <tissue evidence="1">Whole Body</tissue>
    </source>
</reference>